<dbReference type="SUPFAM" id="SSF49879">
    <property type="entry name" value="SMAD/FHA domain"/>
    <property type="match status" value="1"/>
</dbReference>
<dbReference type="Pfam" id="PF00498">
    <property type="entry name" value="FHA"/>
    <property type="match status" value="1"/>
</dbReference>
<dbReference type="RefSeq" id="WP_338249868.1">
    <property type="nucleotide sequence ID" value="NZ_BSRI01000001.1"/>
</dbReference>
<evidence type="ECO:0000259" key="1">
    <source>
        <dbReference type="PROSITE" id="PS50006"/>
    </source>
</evidence>
<sequence length="778" mass="86889">MDALNEVMLNPDFLALGLGGTNMMSMLWTVAMGRRAVGVEMRGDPFLGVHWNIREDLYHQLGLIDQLMLERYGEEGIPRRGNGRLFRLAECFYSSDTVAGDIVADEIIDGFDVDQHIVGTIHNVEFIDDRWRDGLPNRVITVLEPPKPPDHPDPQKIRSSMVDVLDGPSTFQAEAASILKLLRRYLELMEEQDLEKKRSPRVQLFTHHRVVPKEGEGFITEPDGRLRVRIEALQEFDFKGQFVRVRVPGSETIDLGVPALFMIAQGFNSSDARRLSFEQHDVKVDHNDGQGPVVAQADFLAGLVEVLVGGRLRRRISSAFDEDGKEYWVRQIAVGHENDPEVGWVLVQVPDFKSFDPIEAGLLAAETNRNSPEFFASYQHLIYDYYIKQAAETLDIPRQELMKVQMIYGPVLFSLVERVGDDALVAPNGVVAGDSFGNGHFLTSGGAMTGMIGHSARVLEYWQARDAGTATDQATRRLADRIKEDTHAWLHVSATEYSQSAPINFGAERIDQINKASGSDANARASSIDAARRKRHELLPLDPSNWRRLFVRNGRVLSALPDLEPDHPLQRPERAATLLAMLKTMPARPNPASAPEQKVTESDQALLASINNIEQELPPGERTIIKPGPQPDQDVSEGERTIIRPRVRIGTVEPESARTYAFLDIQQDGQTVRRIPIQKDKVLVGRVDPRRVSTPEVDLTPFDNASSVSRQHARIHVEGEHCYIEDLNSRNKTRIGASTLDANRRAELHNGDSVSFGSVKATFRLLGTSQLPDPWSPA</sequence>
<comment type="caution">
    <text evidence="2">The sequence shown here is derived from an EMBL/GenBank/DDBJ whole genome shotgun (WGS) entry which is preliminary data.</text>
</comment>
<dbReference type="SMART" id="SM00240">
    <property type="entry name" value="FHA"/>
    <property type="match status" value="1"/>
</dbReference>
<protein>
    <recommendedName>
        <fullName evidence="1">FHA domain-containing protein</fullName>
    </recommendedName>
</protein>
<dbReference type="EMBL" id="BSRI01000001">
    <property type="protein sequence ID" value="GLV55486.1"/>
    <property type="molecule type" value="Genomic_DNA"/>
</dbReference>
<feature type="domain" description="FHA" evidence="1">
    <location>
        <begin position="682"/>
        <end position="740"/>
    </location>
</feature>
<dbReference type="InterPro" id="IPR000253">
    <property type="entry name" value="FHA_dom"/>
</dbReference>
<proteinExistence type="predicted"/>
<evidence type="ECO:0000313" key="3">
    <source>
        <dbReference type="Proteomes" id="UP001344906"/>
    </source>
</evidence>
<keyword evidence="3" id="KW-1185">Reference proteome</keyword>
<dbReference type="InterPro" id="IPR008984">
    <property type="entry name" value="SMAD_FHA_dom_sf"/>
</dbReference>
<dbReference type="CDD" id="cd00060">
    <property type="entry name" value="FHA"/>
    <property type="match status" value="1"/>
</dbReference>
<dbReference type="PROSITE" id="PS50006">
    <property type="entry name" value="FHA_DOMAIN"/>
    <property type="match status" value="1"/>
</dbReference>
<accession>A0ABQ6FML5</accession>
<dbReference type="PANTHER" id="PTHR23308">
    <property type="entry name" value="NUCLEAR INHIBITOR OF PROTEIN PHOSPHATASE-1"/>
    <property type="match status" value="1"/>
</dbReference>
<dbReference type="InterPro" id="IPR050923">
    <property type="entry name" value="Cell_Proc_Reg/RNA_Proc"/>
</dbReference>
<dbReference type="Proteomes" id="UP001344906">
    <property type="component" value="Unassembled WGS sequence"/>
</dbReference>
<dbReference type="Gene3D" id="2.60.200.20">
    <property type="match status" value="1"/>
</dbReference>
<reference evidence="2 3" key="1">
    <citation type="submission" date="2023-02" db="EMBL/GenBank/DDBJ databases">
        <title>Dictyobacter halimunensis sp. nov., a new member of the class Ktedonobacteria from forest soil in a geothermal area.</title>
        <authorList>
            <person name="Rachmania M.K."/>
            <person name="Ningsih F."/>
            <person name="Sakai Y."/>
            <person name="Yabe S."/>
            <person name="Yokota A."/>
            <person name="Sjamsuridzal W."/>
        </authorList>
    </citation>
    <scope>NUCLEOTIDE SEQUENCE [LARGE SCALE GENOMIC DNA]</scope>
    <source>
        <strain evidence="2 3">S3.2.2.5</strain>
    </source>
</reference>
<evidence type="ECO:0000313" key="2">
    <source>
        <dbReference type="EMBL" id="GLV55486.1"/>
    </source>
</evidence>
<gene>
    <name evidence="2" type="ORF">KDH_23300</name>
</gene>
<organism evidence="2 3">
    <name type="scientific">Dictyobacter halimunensis</name>
    <dbReference type="NCBI Taxonomy" id="3026934"/>
    <lineage>
        <taxon>Bacteria</taxon>
        <taxon>Bacillati</taxon>
        <taxon>Chloroflexota</taxon>
        <taxon>Ktedonobacteria</taxon>
        <taxon>Ktedonobacterales</taxon>
        <taxon>Dictyobacteraceae</taxon>
        <taxon>Dictyobacter</taxon>
    </lineage>
</organism>
<name>A0ABQ6FML5_9CHLR</name>